<reference evidence="3" key="1">
    <citation type="submission" date="2019-10" db="EMBL/GenBank/DDBJ databases">
        <title>Metagenomic sequencing of thiosulfate-disproportionating enrichment culture.</title>
        <authorList>
            <person name="Umezawa K."/>
            <person name="Kojima H."/>
            <person name="Fukui M."/>
        </authorList>
    </citation>
    <scope>NUCLEOTIDE SEQUENCE</scope>
    <source>
        <strain evidence="3">45J</strain>
    </source>
</reference>
<dbReference type="PIRSF" id="PIRSF005303">
    <property type="entry name" value="Thiam_monoph_kin"/>
    <property type="match status" value="1"/>
</dbReference>
<dbReference type="GO" id="GO:0009030">
    <property type="term" value="F:thiamine-phosphate kinase activity"/>
    <property type="evidence" value="ECO:0007669"/>
    <property type="project" value="InterPro"/>
</dbReference>
<evidence type="ECO:0000313" key="3">
    <source>
        <dbReference type="EMBL" id="GER94132.1"/>
    </source>
</evidence>
<dbReference type="EMBL" id="BLAB01000001">
    <property type="protein sequence ID" value="GER94132.1"/>
    <property type="molecule type" value="Genomic_DNA"/>
</dbReference>
<keyword evidence="3" id="KW-0808">Transferase</keyword>
<name>A0A5J4L4I5_9ZZZZ</name>
<dbReference type="AlphaFoldDB" id="A0A5J4L4I5"/>
<dbReference type="PANTHER" id="PTHR30270:SF0">
    <property type="entry name" value="THIAMINE-MONOPHOSPHATE KINASE"/>
    <property type="match status" value="1"/>
</dbReference>
<dbReference type="SUPFAM" id="SSF55326">
    <property type="entry name" value="PurM N-terminal domain-like"/>
    <property type="match status" value="1"/>
</dbReference>
<dbReference type="SUPFAM" id="SSF56042">
    <property type="entry name" value="PurM C-terminal domain-like"/>
    <property type="match status" value="1"/>
</dbReference>
<dbReference type="Pfam" id="PF00586">
    <property type="entry name" value="AIRS"/>
    <property type="match status" value="1"/>
</dbReference>
<dbReference type="PANTHER" id="PTHR30270">
    <property type="entry name" value="THIAMINE-MONOPHOSPHATE KINASE"/>
    <property type="match status" value="1"/>
</dbReference>
<dbReference type="NCBIfam" id="TIGR01379">
    <property type="entry name" value="thiL"/>
    <property type="match status" value="1"/>
</dbReference>
<sequence length="358" mass="40013">MKLHQIGELGLLKEIRKRFKSTDSSIIIGIGDDAAAITPQKEKILVTTDMMNEGIHFDLGFTSSFHLGFKLVSANASDIFAMGGRPRYLVLNIAMKKDTEEEFFWDMYKGIFDAMNIYRVSLIGGDLCSSKNDMVLSATVIGTGNKIITRCGACVGDKIYVTGTIGDSACGLEILKRLTYESKEIIKNLEFWSNNHKNIGVLEYWNNESKNTIDWNIAKPLIKRHLMPIARDSLDISNYATSMIDISDGLFIDLLRLCDESNVGAKIYLDKIPLSDEMKKFAEIMGLDPIHLAASGGEDYELLFTAPPEIKFKIRNLKSKILKTTCIGEIIEKDRVVIDKSGKESALKAEGYRHFETG</sequence>
<evidence type="ECO:0000259" key="2">
    <source>
        <dbReference type="Pfam" id="PF02769"/>
    </source>
</evidence>
<keyword evidence="3" id="KW-0418">Kinase</keyword>
<dbReference type="Pfam" id="PF02769">
    <property type="entry name" value="AIRS_C"/>
    <property type="match status" value="1"/>
</dbReference>
<evidence type="ECO:0000259" key="1">
    <source>
        <dbReference type="Pfam" id="PF00586"/>
    </source>
</evidence>
<dbReference type="InterPro" id="IPR036676">
    <property type="entry name" value="PurM-like_C_sf"/>
</dbReference>
<dbReference type="InterPro" id="IPR016188">
    <property type="entry name" value="PurM-like_N"/>
</dbReference>
<gene>
    <name evidence="3" type="ORF">A45J_1890</name>
</gene>
<dbReference type="InterPro" id="IPR036921">
    <property type="entry name" value="PurM-like_N_sf"/>
</dbReference>
<feature type="domain" description="PurM-like N-terminal" evidence="1">
    <location>
        <begin position="31"/>
        <end position="143"/>
    </location>
</feature>
<dbReference type="GO" id="GO:0009228">
    <property type="term" value="P:thiamine biosynthetic process"/>
    <property type="evidence" value="ECO:0007669"/>
    <property type="project" value="InterPro"/>
</dbReference>
<comment type="caution">
    <text evidence="3">The sequence shown here is derived from an EMBL/GenBank/DDBJ whole genome shotgun (WGS) entry which is preliminary data.</text>
</comment>
<dbReference type="InterPro" id="IPR010918">
    <property type="entry name" value="PurM-like_C_dom"/>
</dbReference>
<proteinExistence type="inferred from homology"/>
<accession>A0A5J4L4I5</accession>
<dbReference type="HAMAP" id="MF_02128">
    <property type="entry name" value="TMP_kinase"/>
    <property type="match status" value="1"/>
</dbReference>
<protein>
    <submittedName>
        <fullName evidence="3">Thiamine-phosphate kinase</fullName>
    </submittedName>
</protein>
<dbReference type="Gene3D" id="3.90.650.10">
    <property type="entry name" value="PurM-like C-terminal domain"/>
    <property type="match status" value="1"/>
</dbReference>
<dbReference type="CDD" id="cd02194">
    <property type="entry name" value="ThiL"/>
    <property type="match status" value="1"/>
</dbReference>
<dbReference type="Gene3D" id="3.30.1330.10">
    <property type="entry name" value="PurM-like, N-terminal domain"/>
    <property type="match status" value="1"/>
</dbReference>
<feature type="domain" description="PurM-like C-terminal" evidence="2">
    <location>
        <begin position="186"/>
        <end position="337"/>
    </location>
</feature>
<organism evidence="3">
    <name type="scientific">hot springs metagenome</name>
    <dbReference type="NCBI Taxonomy" id="433727"/>
    <lineage>
        <taxon>unclassified sequences</taxon>
        <taxon>metagenomes</taxon>
        <taxon>ecological metagenomes</taxon>
    </lineage>
</organism>
<dbReference type="InterPro" id="IPR006283">
    <property type="entry name" value="ThiL-like"/>
</dbReference>